<dbReference type="InterPro" id="IPR013149">
    <property type="entry name" value="ADH-like_C"/>
</dbReference>
<dbReference type="AlphaFoldDB" id="A0A1M6HVA7"/>
<name>A0A1M6HVA7_9FIRM</name>
<dbReference type="Gene3D" id="3.90.180.10">
    <property type="entry name" value="Medium-chain alcohol dehydrogenases, catalytic domain"/>
    <property type="match status" value="1"/>
</dbReference>
<dbReference type="GO" id="GO:0046294">
    <property type="term" value="P:formaldehyde catabolic process"/>
    <property type="evidence" value="ECO:0007669"/>
    <property type="project" value="TreeGrafter"/>
</dbReference>
<sequence length="365" mass="39067">MKIQAALIETKGEPFNICELELEPPKQGEVLIKIAACGVCHTDEVARQQIIPVPLPAVFGHEGCGTVLEVGPCVTEFKPGDKVGFSYGYCGTCEACRTGRPYGCIENRRLNFGGVQFDDTKRLKKGDTYVSSFFGQGAFASHAVVHVNNLIPVAEDIDLKMVAPMGCGIQTGAGAVLNYLKPGPDSSIIITGCGPVGLSAVMAAKIAGCTTIIACDVVQSRLELALELGATDIINSREAESVQERVCELTGGLGSNYAIDCTGIGVCVRQSLQCTRPLGTCIVLGATQDLTINVEEDLMGVGKTLAGLVEGCSIPKIFIPQLLDYYRKGMFPFDKLIKYYPFEEINEAFEDTKKGSVLKAVLYME</sequence>
<dbReference type="CDD" id="cd08278">
    <property type="entry name" value="benzyl_alcohol_DH"/>
    <property type="match status" value="1"/>
</dbReference>
<dbReference type="InterPro" id="IPR013154">
    <property type="entry name" value="ADH-like_N"/>
</dbReference>
<dbReference type="PROSITE" id="PS00059">
    <property type="entry name" value="ADH_ZINC"/>
    <property type="match status" value="1"/>
</dbReference>
<keyword evidence="5" id="KW-0520">NAD</keyword>
<dbReference type="InterPro" id="IPR002328">
    <property type="entry name" value="ADH_Zn_CS"/>
</dbReference>
<keyword evidence="4" id="KW-0560">Oxidoreductase</keyword>
<feature type="domain" description="Enoyl reductase (ER)" evidence="7">
    <location>
        <begin position="12"/>
        <end position="362"/>
    </location>
</feature>
<keyword evidence="2 6" id="KW-0479">Metal-binding</keyword>
<comment type="cofactor">
    <cofactor evidence="1 6">
        <name>Zn(2+)</name>
        <dbReference type="ChEBI" id="CHEBI:29105"/>
    </cofactor>
</comment>
<evidence type="ECO:0000256" key="2">
    <source>
        <dbReference type="ARBA" id="ARBA00022723"/>
    </source>
</evidence>
<dbReference type="GO" id="GO:0051903">
    <property type="term" value="F:S-(hydroxymethyl)glutathione dehydrogenase [NAD(P)+] activity"/>
    <property type="evidence" value="ECO:0007669"/>
    <property type="project" value="TreeGrafter"/>
</dbReference>
<dbReference type="Pfam" id="PF08240">
    <property type="entry name" value="ADH_N"/>
    <property type="match status" value="1"/>
</dbReference>
<dbReference type="InterPro" id="IPR011032">
    <property type="entry name" value="GroES-like_sf"/>
</dbReference>
<dbReference type="GO" id="GO:0008270">
    <property type="term" value="F:zinc ion binding"/>
    <property type="evidence" value="ECO:0007669"/>
    <property type="project" value="InterPro"/>
</dbReference>
<dbReference type="SMART" id="SM00829">
    <property type="entry name" value="PKS_ER"/>
    <property type="match status" value="1"/>
</dbReference>
<dbReference type="GO" id="GO:0005829">
    <property type="term" value="C:cytosol"/>
    <property type="evidence" value="ECO:0007669"/>
    <property type="project" value="TreeGrafter"/>
</dbReference>
<dbReference type="PANTHER" id="PTHR43880">
    <property type="entry name" value="ALCOHOL DEHYDROGENASE"/>
    <property type="match status" value="1"/>
</dbReference>
<dbReference type="PANTHER" id="PTHR43880:SF12">
    <property type="entry name" value="ALCOHOL DEHYDROGENASE CLASS-3"/>
    <property type="match status" value="1"/>
</dbReference>
<gene>
    <name evidence="8" type="ORF">SAMN02745691_01617</name>
</gene>
<evidence type="ECO:0000313" key="9">
    <source>
        <dbReference type="Proteomes" id="UP000184342"/>
    </source>
</evidence>
<evidence type="ECO:0000259" key="7">
    <source>
        <dbReference type="SMART" id="SM00829"/>
    </source>
</evidence>
<accession>A0A1M6HVA7</accession>
<evidence type="ECO:0000256" key="1">
    <source>
        <dbReference type="ARBA" id="ARBA00001947"/>
    </source>
</evidence>
<evidence type="ECO:0000256" key="4">
    <source>
        <dbReference type="ARBA" id="ARBA00023002"/>
    </source>
</evidence>
<evidence type="ECO:0000256" key="3">
    <source>
        <dbReference type="ARBA" id="ARBA00022833"/>
    </source>
</evidence>
<comment type="similarity">
    <text evidence="6">Belongs to the zinc-containing alcohol dehydrogenase family.</text>
</comment>
<dbReference type="OrthoDB" id="9806940at2"/>
<evidence type="ECO:0000313" key="8">
    <source>
        <dbReference type="EMBL" id="SHJ26141.1"/>
    </source>
</evidence>
<keyword evidence="9" id="KW-1185">Reference proteome</keyword>
<evidence type="ECO:0000256" key="5">
    <source>
        <dbReference type="ARBA" id="ARBA00023027"/>
    </source>
</evidence>
<dbReference type="InterPro" id="IPR036291">
    <property type="entry name" value="NAD(P)-bd_dom_sf"/>
</dbReference>
<organism evidence="8 9">
    <name type="scientific">Parasporobacterium paucivorans DSM 15970</name>
    <dbReference type="NCBI Taxonomy" id="1122934"/>
    <lineage>
        <taxon>Bacteria</taxon>
        <taxon>Bacillati</taxon>
        <taxon>Bacillota</taxon>
        <taxon>Clostridia</taxon>
        <taxon>Lachnospirales</taxon>
        <taxon>Lachnospiraceae</taxon>
        <taxon>Parasporobacterium</taxon>
    </lineage>
</organism>
<dbReference type="STRING" id="1122934.SAMN02745691_01617"/>
<dbReference type="Pfam" id="PF00107">
    <property type="entry name" value="ADH_zinc_N"/>
    <property type="match status" value="1"/>
</dbReference>
<protein>
    <submittedName>
        <fullName evidence="8">Aryl-alcohol dehydrogenase</fullName>
    </submittedName>
</protein>
<reference evidence="8 9" key="1">
    <citation type="submission" date="2016-11" db="EMBL/GenBank/DDBJ databases">
        <authorList>
            <person name="Jaros S."/>
            <person name="Januszkiewicz K."/>
            <person name="Wedrychowicz H."/>
        </authorList>
    </citation>
    <scope>NUCLEOTIDE SEQUENCE [LARGE SCALE GENOMIC DNA]</scope>
    <source>
        <strain evidence="8 9">DSM 15970</strain>
    </source>
</reference>
<dbReference type="FunFam" id="3.40.50.720:FF:000003">
    <property type="entry name" value="S-(hydroxymethyl)glutathione dehydrogenase"/>
    <property type="match status" value="1"/>
</dbReference>
<dbReference type="Proteomes" id="UP000184342">
    <property type="component" value="Unassembled WGS sequence"/>
</dbReference>
<dbReference type="SUPFAM" id="SSF50129">
    <property type="entry name" value="GroES-like"/>
    <property type="match status" value="2"/>
</dbReference>
<evidence type="ECO:0000256" key="6">
    <source>
        <dbReference type="RuleBase" id="RU361277"/>
    </source>
</evidence>
<proteinExistence type="inferred from homology"/>
<dbReference type="RefSeq" id="WP_073993912.1">
    <property type="nucleotide sequence ID" value="NZ_FQYT01000016.1"/>
</dbReference>
<dbReference type="SUPFAM" id="SSF51735">
    <property type="entry name" value="NAD(P)-binding Rossmann-fold domains"/>
    <property type="match status" value="1"/>
</dbReference>
<keyword evidence="3 6" id="KW-0862">Zinc</keyword>
<dbReference type="InterPro" id="IPR020843">
    <property type="entry name" value="ER"/>
</dbReference>
<dbReference type="Gene3D" id="3.40.50.720">
    <property type="entry name" value="NAD(P)-binding Rossmann-like Domain"/>
    <property type="match status" value="1"/>
</dbReference>
<dbReference type="EMBL" id="FQYT01000016">
    <property type="protein sequence ID" value="SHJ26141.1"/>
    <property type="molecule type" value="Genomic_DNA"/>
</dbReference>